<reference evidence="1" key="1">
    <citation type="submission" date="2013-04" db="EMBL/GenBank/DDBJ databases">
        <authorList>
            <person name="Qu J."/>
            <person name="Murali S.C."/>
            <person name="Bandaranaike D."/>
            <person name="Bellair M."/>
            <person name="Blankenburg K."/>
            <person name="Chao H."/>
            <person name="Dinh H."/>
            <person name="Doddapaneni H."/>
            <person name="Downs B."/>
            <person name="Dugan-Rocha S."/>
            <person name="Elkadiri S."/>
            <person name="Gnanaolivu R.D."/>
            <person name="Hernandez B."/>
            <person name="Javaid M."/>
            <person name="Jayaseelan J.C."/>
            <person name="Lee S."/>
            <person name="Li M."/>
            <person name="Ming W."/>
            <person name="Munidasa M."/>
            <person name="Muniz J."/>
            <person name="Nguyen L."/>
            <person name="Ongeri F."/>
            <person name="Osuji N."/>
            <person name="Pu L.-L."/>
            <person name="Puazo M."/>
            <person name="Qu C."/>
            <person name="Quiroz J."/>
            <person name="Raj R."/>
            <person name="Weissenberger G."/>
            <person name="Xin Y."/>
            <person name="Zou X."/>
            <person name="Han Y."/>
            <person name="Richards S."/>
            <person name="Worley K."/>
            <person name="Muzny D."/>
            <person name="Gibbs R."/>
        </authorList>
    </citation>
    <scope>NUCLEOTIDE SEQUENCE</scope>
    <source>
        <strain evidence="1">Sampled in the wild</strain>
    </source>
</reference>
<proteinExistence type="predicted"/>
<reference evidence="1" key="2">
    <citation type="submission" date="2017-10" db="EMBL/GenBank/DDBJ databases">
        <title>Ladona fulva Genome sequencing and assembly.</title>
        <authorList>
            <person name="Murali S."/>
            <person name="Richards S."/>
            <person name="Bandaranaike D."/>
            <person name="Bellair M."/>
            <person name="Blankenburg K."/>
            <person name="Chao H."/>
            <person name="Dinh H."/>
            <person name="Doddapaneni H."/>
            <person name="Dugan-Rocha S."/>
            <person name="Elkadiri S."/>
            <person name="Gnanaolivu R."/>
            <person name="Hernandez B."/>
            <person name="Skinner E."/>
            <person name="Javaid M."/>
            <person name="Lee S."/>
            <person name="Li M."/>
            <person name="Ming W."/>
            <person name="Munidasa M."/>
            <person name="Muniz J."/>
            <person name="Nguyen L."/>
            <person name="Hughes D."/>
            <person name="Osuji N."/>
            <person name="Pu L.-L."/>
            <person name="Puazo M."/>
            <person name="Qu C."/>
            <person name="Quiroz J."/>
            <person name="Raj R."/>
            <person name="Weissenberger G."/>
            <person name="Xin Y."/>
            <person name="Zou X."/>
            <person name="Han Y."/>
            <person name="Worley K."/>
            <person name="Muzny D."/>
            <person name="Gibbs R."/>
        </authorList>
    </citation>
    <scope>NUCLEOTIDE SEQUENCE</scope>
    <source>
        <strain evidence="1">Sampled in the wild</strain>
    </source>
</reference>
<dbReference type="AlphaFoldDB" id="A0A8K0JU53"/>
<accession>A0A8K0JU53</accession>
<evidence type="ECO:0000313" key="2">
    <source>
        <dbReference type="Proteomes" id="UP000792457"/>
    </source>
</evidence>
<gene>
    <name evidence="1" type="ORF">J437_LFUL008126</name>
</gene>
<dbReference type="Gene3D" id="2.10.90.10">
    <property type="entry name" value="Cystine-knot cytokines"/>
    <property type="match status" value="1"/>
</dbReference>
<evidence type="ECO:0000313" key="1">
    <source>
        <dbReference type="EMBL" id="KAG8222730.1"/>
    </source>
</evidence>
<comment type="caution">
    <text evidence="1">The sequence shown here is derived from an EMBL/GenBank/DDBJ whole genome shotgun (WGS) entry which is preliminary data.</text>
</comment>
<dbReference type="Proteomes" id="UP000792457">
    <property type="component" value="Unassembled WGS sequence"/>
</dbReference>
<dbReference type="OrthoDB" id="5972099at2759"/>
<dbReference type="InterPro" id="IPR029034">
    <property type="entry name" value="Cystine-knot_cytokine"/>
</dbReference>
<protein>
    <submittedName>
        <fullName evidence="1">Uncharacterized protein</fullName>
    </submittedName>
</protein>
<name>A0A8K0JU53_LADFU</name>
<dbReference type="EMBL" id="KZ308143">
    <property type="protein sequence ID" value="KAG8222730.1"/>
    <property type="molecule type" value="Genomic_DNA"/>
</dbReference>
<organism evidence="1 2">
    <name type="scientific">Ladona fulva</name>
    <name type="common">Scarce chaser dragonfly</name>
    <name type="synonym">Libellula fulva</name>
    <dbReference type="NCBI Taxonomy" id="123851"/>
    <lineage>
        <taxon>Eukaryota</taxon>
        <taxon>Metazoa</taxon>
        <taxon>Ecdysozoa</taxon>
        <taxon>Arthropoda</taxon>
        <taxon>Hexapoda</taxon>
        <taxon>Insecta</taxon>
        <taxon>Pterygota</taxon>
        <taxon>Palaeoptera</taxon>
        <taxon>Odonata</taxon>
        <taxon>Epiprocta</taxon>
        <taxon>Anisoptera</taxon>
        <taxon>Libelluloidea</taxon>
        <taxon>Libellulidae</taxon>
        <taxon>Ladona</taxon>
    </lineage>
</organism>
<sequence length="146" mass="16198">MLFNASALSKTVLRHHRCSVGGTIDIKEDVVCKPRLQVVSIPKTQPHDVFSPTSIVVNRCSGGCPNMRGCTPKVIESKCVLKFLAKECVCACKDDSEAAECTDKGRDWDPINCNCMCPKELCISTKIWSTETCRCEDEDKSEIYFA</sequence>
<dbReference type="SUPFAM" id="SSF57501">
    <property type="entry name" value="Cystine-knot cytokines"/>
    <property type="match status" value="1"/>
</dbReference>
<keyword evidence="2" id="KW-1185">Reference proteome</keyword>